<organism evidence="2">
    <name type="scientific">Prevotella sp. GTC17253</name>
    <dbReference type="NCBI Taxonomy" id="3236793"/>
    <lineage>
        <taxon>Bacteria</taxon>
        <taxon>Pseudomonadati</taxon>
        <taxon>Bacteroidota</taxon>
        <taxon>Bacteroidia</taxon>
        <taxon>Bacteroidales</taxon>
        <taxon>Prevotellaceae</taxon>
        <taxon>Prevotella</taxon>
    </lineage>
</organism>
<dbReference type="PROSITE" id="PS01125">
    <property type="entry name" value="ROK"/>
    <property type="match status" value="1"/>
</dbReference>
<proteinExistence type="inferred from homology"/>
<dbReference type="PANTHER" id="PTHR18964:SF149">
    <property type="entry name" value="BIFUNCTIONAL UDP-N-ACETYLGLUCOSAMINE 2-EPIMERASE_N-ACETYLMANNOSAMINE KINASE"/>
    <property type="match status" value="1"/>
</dbReference>
<dbReference type="AlphaFoldDB" id="A0AB33IT73"/>
<dbReference type="CDD" id="cd00090">
    <property type="entry name" value="HTH_ARSR"/>
    <property type="match status" value="1"/>
</dbReference>
<evidence type="ECO:0000256" key="1">
    <source>
        <dbReference type="ARBA" id="ARBA00006479"/>
    </source>
</evidence>
<dbReference type="InterPro" id="IPR036390">
    <property type="entry name" value="WH_DNA-bd_sf"/>
</dbReference>
<dbReference type="Gene3D" id="1.10.10.10">
    <property type="entry name" value="Winged helix-like DNA-binding domain superfamily/Winged helix DNA-binding domain"/>
    <property type="match status" value="1"/>
</dbReference>
<dbReference type="SUPFAM" id="SSF53067">
    <property type="entry name" value="Actin-like ATPase domain"/>
    <property type="match status" value="1"/>
</dbReference>
<dbReference type="InterPro" id="IPR000600">
    <property type="entry name" value="ROK"/>
</dbReference>
<protein>
    <submittedName>
        <fullName evidence="2">ROK family transcriptional regulator</fullName>
    </submittedName>
</protein>
<dbReference type="InterPro" id="IPR043129">
    <property type="entry name" value="ATPase_NBD"/>
</dbReference>
<dbReference type="Gene3D" id="3.30.420.40">
    <property type="match status" value="2"/>
</dbReference>
<evidence type="ECO:0000313" key="2">
    <source>
        <dbReference type="EMBL" id="BFO72389.1"/>
    </source>
</evidence>
<gene>
    <name evidence="2" type="ORF">GTC17253_23550</name>
</gene>
<sequence>MINIFQNEKDSKNALIKNKIVEFFIHNGNSTNTDLSKELNLSIPTVSKLINDMIEEGFVLEYGKQETSEGRKPILYGLNPDSGHFIGVDMGQDCIHMGQMNFRGELVNLLMDIPFCYANTMESLDELCHHINKFINSLDIPRKKILNVNLNIPGRVNSGTGYSYSYYNVSEEPLTAILTNKIGIHTNIDNDTRAMAYGEYMQGCVKGEKDIIFINMSWGLGMGIILDGHLYTGKSGYAGEIGHMPYFDNEIICHCGKKGCLETETSGRAFYRKVKEHIEAGETSILSQDGQTDFTVEDLINATNREDPLCLEVLEQIGLNLGKALAGIINIFNPDLVVIGGILSQTGNFLMHSIETSVLKYSLNLVNKDTHIVQSKLKERAGVIGACMLARKFVIDQQ</sequence>
<dbReference type="InterPro" id="IPR011991">
    <property type="entry name" value="ArsR-like_HTH"/>
</dbReference>
<dbReference type="GO" id="GO:0006355">
    <property type="term" value="P:regulation of DNA-templated transcription"/>
    <property type="evidence" value="ECO:0007669"/>
    <property type="project" value="UniProtKB-ARBA"/>
</dbReference>
<dbReference type="EMBL" id="AP035785">
    <property type="protein sequence ID" value="BFO72389.1"/>
    <property type="molecule type" value="Genomic_DNA"/>
</dbReference>
<dbReference type="InterPro" id="IPR049874">
    <property type="entry name" value="ROK_cs"/>
</dbReference>
<comment type="similarity">
    <text evidence="1">Belongs to the ROK (NagC/XylR) family.</text>
</comment>
<dbReference type="Pfam" id="PF00480">
    <property type="entry name" value="ROK"/>
    <property type="match status" value="1"/>
</dbReference>
<dbReference type="InterPro" id="IPR036388">
    <property type="entry name" value="WH-like_DNA-bd_sf"/>
</dbReference>
<name>A0AB33IT73_9BACT</name>
<dbReference type="SUPFAM" id="SSF46785">
    <property type="entry name" value="Winged helix' DNA-binding domain"/>
    <property type="match status" value="1"/>
</dbReference>
<dbReference type="PANTHER" id="PTHR18964">
    <property type="entry name" value="ROK (REPRESSOR, ORF, KINASE) FAMILY"/>
    <property type="match status" value="1"/>
</dbReference>
<dbReference type="Pfam" id="PF13412">
    <property type="entry name" value="HTH_24"/>
    <property type="match status" value="1"/>
</dbReference>
<accession>A0AB33IT73</accession>
<reference evidence="2" key="1">
    <citation type="submission" date="2024-07" db="EMBL/GenBank/DDBJ databases">
        <title>Complete genome sequence of Prevotella sp. YM-2024 GTC17253.</title>
        <authorList>
            <person name="Hayashi M."/>
            <person name="Muto Y."/>
            <person name="Tanaka K."/>
            <person name="Niwa H."/>
        </authorList>
    </citation>
    <scope>NUCLEOTIDE SEQUENCE</scope>
    <source>
        <strain evidence="2">GTC17253</strain>
    </source>
</reference>